<protein>
    <submittedName>
        <fullName evidence="2">Glycosyltransferase family 2 protein</fullName>
    </submittedName>
</protein>
<reference evidence="3" key="1">
    <citation type="journal article" date="2019" name="Int. J. Syst. Evol. Microbiol.">
        <title>The Global Catalogue of Microorganisms (GCM) 10K type strain sequencing project: providing services to taxonomists for standard genome sequencing and annotation.</title>
        <authorList>
            <consortium name="The Broad Institute Genomics Platform"/>
            <consortium name="The Broad Institute Genome Sequencing Center for Infectious Disease"/>
            <person name="Wu L."/>
            <person name="Ma J."/>
        </authorList>
    </citation>
    <scope>NUCLEOTIDE SEQUENCE [LARGE SCALE GENOMIC DNA]</scope>
    <source>
        <strain evidence="3">JCM 17919</strain>
    </source>
</reference>
<dbReference type="PANTHER" id="PTHR48090">
    <property type="entry name" value="UNDECAPRENYL-PHOSPHATE 4-DEOXY-4-FORMAMIDO-L-ARABINOSE TRANSFERASE-RELATED"/>
    <property type="match status" value="1"/>
</dbReference>
<dbReference type="InterPro" id="IPR001173">
    <property type="entry name" value="Glyco_trans_2-like"/>
</dbReference>
<dbReference type="Gene3D" id="3.90.550.10">
    <property type="entry name" value="Spore Coat Polysaccharide Biosynthesis Protein SpsA, Chain A"/>
    <property type="match status" value="1"/>
</dbReference>
<dbReference type="InterPro" id="IPR050256">
    <property type="entry name" value="Glycosyltransferase_2"/>
</dbReference>
<sequence length="244" mass="28093">MQPEQLPLLTILIPVFNEERFIYQVLQHVAGASLPGLRRELVVVNDCSTDGTSNEVRRFQADHPGLAVTLLEHPVNRGKGGAVQTGLQQAAGEFVLIQDADFEYDPHDYPDLLRPLVRGVADVVYGSRFIGSKPHRVLFFYHYMANRMLTVLSNWFTNLNLTDMETGYKAFRTEIVRPIRLYEQRFGFEPEITAKVSRVPKVRIYEVGISYYGRTYEEGKKINWKDGVKAIYYIIKYNSWARRG</sequence>
<evidence type="ECO:0000313" key="2">
    <source>
        <dbReference type="EMBL" id="GAA4323880.1"/>
    </source>
</evidence>
<name>A0ABP8GGA3_9BACT</name>
<keyword evidence="3" id="KW-1185">Reference proteome</keyword>
<evidence type="ECO:0000313" key="3">
    <source>
        <dbReference type="Proteomes" id="UP001501725"/>
    </source>
</evidence>
<comment type="caution">
    <text evidence="2">The sequence shown here is derived from an EMBL/GenBank/DDBJ whole genome shotgun (WGS) entry which is preliminary data.</text>
</comment>
<dbReference type="SUPFAM" id="SSF53448">
    <property type="entry name" value="Nucleotide-diphospho-sugar transferases"/>
    <property type="match status" value="1"/>
</dbReference>
<proteinExistence type="predicted"/>
<dbReference type="Pfam" id="PF00535">
    <property type="entry name" value="Glycos_transf_2"/>
    <property type="match status" value="1"/>
</dbReference>
<dbReference type="Proteomes" id="UP001501725">
    <property type="component" value="Unassembled WGS sequence"/>
</dbReference>
<accession>A0ABP8GGA3</accession>
<evidence type="ECO:0000259" key="1">
    <source>
        <dbReference type="Pfam" id="PF00535"/>
    </source>
</evidence>
<gene>
    <name evidence="2" type="ORF">GCM10023184_10910</name>
</gene>
<dbReference type="RefSeq" id="WP_345254028.1">
    <property type="nucleotide sequence ID" value="NZ_BAABGY010000005.1"/>
</dbReference>
<dbReference type="InterPro" id="IPR029044">
    <property type="entry name" value="Nucleotide-diphossugar_trans"/>
</dbReference>
<dbReference type="EMBL" id="BAABGY010000005">
    <property type="protein sequence ID" value="GAA4323880.1"/>
    <property type="molecule type" value="Genomic_DNA"/>
</dbReference>
<dbReference type="CDD" id="cd04179">
    <property type="entry name" value="DPM_DPG-synthase_like"/>
    <property type="match status" value="1"/>
</dbReference>
<feature type="domain" description="Glycosyltransferase 2-like" evidence="1">
    <location>
        <begin position="10"/>
        <end position="176"/>
    </location>
</feature>
<organism evidence="2 3">
    <name type="scientific">Flaviaesturariibacter amylovorans</name>
    <dbReference type="NCBI Taxonomy" id="1084520"/>
    <lineage>
        <taxon>Bacteria</taxon>
        <taxon>Pseudomonadati</taxon>
        <taxon>Bacteroidota</taxon>
        <taxon>Chitinophagia</taxon>
        <taxon>Chitinophagales</taxon>
        <taxon>Chitinophagaceae</taxon>
        <taxon>Flaviaestuariibacter</taxon>
    </lineage>
</organism>
<dbReference type="PANTHER" id="PTHR48090:SF7">
    <property type="entry name" value="RFBJ PROTEIN"/>
    <property type="match status" value="1"/>
</dbReference>